<gene>
    <name evidence="2" type="ORF">C482_11842</name>
</gene>
<dbReference type="PATRIC" id="fig|1227492.4.peg.2337"/>
<organism evidence="2 3">
    <name type="scientific">Natrialba chahannaoensis JCM 10990</name>
    <dbReference type="NCBI Taxonomy" id="1227492"/>
    <lineage>
        <taxon>Archaea</taxon>
        <taxon>Methanobacteriati</taxon>
        <taxon>Methanobacteriota</taxon>
        <taxon>Stenosarchaea group</taxon>
        <taxon>Halobacteria</taxon>
        <taxon>Halobacteriales</taxon>
        <taxon>Natrialbaceae</taxon>
        <taxon>Natrialba</taxon>
    </lineage>
</organism>
<proteinExistence type="predicted"/>
<comment type="caution">
    <text evidence="2">The sequence shown here is derived from an EMBL/GenBank/DDBJ whole genome shotgun (WGS) entry which is preliminary data.</text>
</comment>
<feature type="transmembrane region" description="Helical" evidence="1">
    <location>
        <begin position="51"/>
        <end position="69"/>
    </location>
</feature>
<keyword evidence="1" id="KW-1133">Transmembrane helix</keyword>
<evidence type="ECO:0000313" key="2">
    <source>
        <dbReference type="EMBL" id="ELY98538.1"/>
    </source>
</evidence>
<dbReference type="AlphaFoldDB" id="M0AME4"/>
<keyword evidence="1" id="KW-0472">Membrane</keyword>
<sequence>MGGIDGSSVRLVDYGLAVLVLAVAAVAFTGISRPYPVWLSGGSVPLPVPGTVPVSPELVVSGSLGLVVLHRLQTAEMRGVTPITVLLGTLTLFLAALSTYLRWAGAVEGGGVIVIVAFTLVCGAVLAGVVLVEALVRAGRYWHRQRRRTLSLR</sequence>
<protein>
    <recommendedName>
        <fullName evidence="4">Transmembrane protein</fullName>
    </recommendedName>
</protein>
<accession>M0AME4</accession>
<evidence type="ECO:0000256" key="1">
    <source>
        <dbReference type="SAM" id="Phobius"/>
    </source>
</evidence>
<dbReference type="EMBL" id="AOIN01000063">
    <property type="protein sequence ID" value="ELY98538.1"/>
    <property type="molecule type" value="Genomic_DNA"/>
</dbReference>
<evidence type="ECO:0000313" key="3">
    <source>
        <dbReference type="Proteomes" id="UP000011693"/>
    </source>
</evidence>
<feature type="transmembrane region" description="Helical" evidence="1">
    <location>
        <begin position="113"/>
        <end position="136"/>
    </location>
</feature>
<dbReference type="STRING" id="1227492.C482_11842"/>
<feature type="transmembrane region" description="Helical" evidence="1">
    <location>
        <begin position="12"/>
        <end position="31"/>
    </location>
</feature>
<dbReference type="RefSeq" id="WP_006167804.1">
    <property type="nucleotide sequence ID" value="NZ_AOIN01000063.1"/>
</dbReference>
<dbReference type="Proteomes" id="UP000011693">
    <property type="component" value="Unassembled WGS sequence"/>
</dbReference>
<keyword evidence="1" id="KW-0812">Transmembrane</keyword>
<evidence type="ECO:0008006" key="4">
    <source>
        <dbReference type="Google" id="ProtNLM"/>
    </source>
</evidence>
<reference evidence="2 3" key="1">
    <citation type="journal article" date="2014" name="PLoS Genet.">
        <title>Phylogenetically driven sequencing of extremely halophilic archaea reveals strategies for static and dynamic osmo-response.</title>
        <authorList>
            <person name="Becker E.A."/>
            <person name="Seitzer P.M."/>
            <person name="Tritt A."/>
            <person name="Larsen D."/>
            <person name="Krusor M."/>
            <person name="Yao A.I."/>
            <person name="Wu D."/>
            <person name="Madern D."/>
            <person name="Eisen J.A."/>
            <person name="Darling A.E."/>
            <person name="Facciotti M.T."/>
        </authorList>
    </citation>
    <scope>NUCLEOTIDE SEQUENCE [LARGE SCALE GENOMIC DNA]</scope>
    <source>
        <strain evidence="2 3">JCM 10990</strain>
    </source>
</reference>
<feature type="transmembrane region" description="Helical" evidence="1">
    <location>
        <begin position="81"/>
        <end position="101"/>
    </location>
</feature>
<keyword evidence="3" id="KW-1185">Reference proteome</keyword>
<name>M0AME4_9EURY</name>